<dbReference type="AlphaFoldDB" id="A0AA95H7E3"/>
<dbReference type="KEGG" id="tdu:QJT80_08860"/>
<organism evidence="2">
    <name type="scientific">Candidatus Thiocaldithrix dubininis</name>
    <dbReference type="NCBI Taxonomy" id="3080823"/>
    <lineage>
        <taxon>Bacteria</taxon>
        <taxon>Pseudomonadati</taxon>
        <taxon>Pseudomonadota</taxon>
        <taxon>Gammaproteobacteria</taxon>
        <taxon>Thiotrichales</taxon>
        <taxon>Thiotrichaceae</taxon>
        <taxon>Candidatus Thiocaldithrix</taxon>
    </lineage>
</organism>
<dbReference type="InterPro" id="IPR010352">
    <property type="entry name" value="DUF945"/>
</dbReference>
<evidence type="ECO:0000256" key="1">
    <source>
        <dbReference type="SAM" id="MobiDB-lite"/>
    </source>
</evidence>
<feature type="region of interest" description="Disordered" evidence="1">
    <location>
        <begin position="514"/>
        <end position="557"/>
    </location>
</feature>
<feature type="compositionally biased region" description="Basic and acidic residues" evidence="1">
    <location>
        <begin position="536"/>
        <end position="557"/>
    </location>
</feature>
<proteinExistence type="predicted"/>
<evidence type="ECO:0000313" key="2">
    <source>
        <dbReference type="EMBL" id="WGZ89614.1"/>
    </source>
</evidence>
<dbReference type="Proteomes" id="UP001300672">
    <property type="component" value="Chromosome"/>
</dbReference>
<protein>
    <submittedName>
        <fullName evidence="2">DUF945 family protein</fullName>
    </submittedName>
</protein>
<reference evidence="2" key="2">
    <citation type="submission" date="2023-04" db="EMBL/GenBank/DDBJ databases">
        <authorList>
            <person name="Beletskiy A.V."/>
            <person name="Mardanov A.V."/>
            <person name="Ravin N.V."/>
        </authorList>
    </citation>
    <scope>NUCLEOTIDE SEQUENCE</scope>
    <source>
        <strain evidence="2">GKL-01</strain>
    </source>
</reference>
<accession>A0AA95H7E3</accession>
<reference evidence="2" key="1">
    <citation type="journal article" date="2023" name="Int. J. Mol. Sci.">
        <title>Metagenomics Revealed a New Genus 'Candidatus Thiocaldithrix dubininis' gen. nov., sp. nov. and a New Species 'Candidatus Thiothrix putei' sp. nov. in the Family Thiotrichaceae, Some Members of Which Have Traits of Both Na+- and H+-Motive Energetics.</title>
        <authorList>
            <person name="Ravin N.V."/>
            <person name="Muntyan M.S."/>
            <person name="Smolyakov D.D."/>
            <person name="Rudenko T.S."/>
            <person name="Beletsky A.V."/>
            <person name="Mardanov A.V."/>
            <person name="Grabovich M.Y."/>
        </authorList>
    </citation>
    <scope>NUCLEOTIDE SEQUENCE</scope>
    <source>
        <strain evidence="2">GKL-01</strain>
    </source>
</reference>
<gene>
    <name evidence="2" type="ORF">QJT80_08860</name>
</gene>
<dbReference type="Pfam" id="PF06097">
    <property type="entry name" value="DUF945"/>
    <property type="match status" value="1"/>
</dbReference>
<name>A0AA95H7E3_9GAMM</name>
<dbReference type="EMBL" id="CP124755">
    <property type="protein sequence ID" value="WGZ89614.1"/>
    <property type="molecule type" value="Genomic_DNA"/>
</dbReference>
<sequence>MKKIVTLLSIPVVLAVVWGGASWYIGQQTETLVKDQMAKSNELLAKSGVKQELVSYEKGLTGSKAITKIKFDNPMLAESFGDLQIVNEIQNGPIFFGGGSGISTGLSRWRTTLDTQVLPAETQQKIKEIFEARPPFEASTIVGFGNTASYVINVNPAIVKENGETVLSVAGVTAEGVSDTQDFTGTMHLQMGKLVAGSAAENLTIPALDAKADVKGMIATQMLGTVDIKAPQVAIQTAGLPEPATFDASIQTDTQQQNNDVNSKLALKADNINIKGLPNSLTSASYTVDMQGLNVAGLEEIGKIQGELQNLQSQIDWNAEAMETPDGQKKQQEIIAQMGQISEKLLNTIFAKVLQSDKTQVHQALNLVNQKGKINADVNVTYTGKQAPKLAEIASFTPNDWAQLMKANVAIQADKAALPEAAMMFTGALTGQGLLKDEPNQFKLDLKTEGDKVNLNGKEMTVNEFLAQVAPNMGAPSATMPDSSALGGEDMGLPDDLMKKMQEQGLTPEVMQLIEESDDVPAETKETLKQLQTLQEDLKAGKEPQLEEKPKADKKAK</sequence>